<proteinExistence type="inferred from homology"/>
<sequence length="726" mass="85886">MNLNRYQTCEKLKANLQNILLLKKQKENLKQQQKQKQKQNLNENLNLNENEKKILLQPFLLLASLKEQNRESNLRVDSKRKKIQKLQELMELMDSDLLKNLYKKLEIKQEIKAISKTIENPKIQLIPKEQFIQDKQKEKESESETDLKKLEEKDPHQFLMNRFEYELQEREKHNKYLKNLNEKVENIKKENSRKKVFLNDLQTKLKTLIDISIPIQEFLQIPITEKIQQYNNIACFLSSPLYTLFQSLDSSKEHLQTQIQTEIIGDPQKAKKFSKKHFKALDKLNSTINSMDSLEEGEVKPEFANKSTNPKEKIPFQVENSSIQKNIFKAYPLKLHLKINCNQDEHLLIEFTHFVFLKIVTMKIIQSPFKNENENENEKLLMKNFNSILFSNLFPNDDGNNLPPESESLLIHAKQEYFDIGKYGKPYLWLQWICGIQHSYPLESYLNSNLNSEENNKMIIIEEEQNSQQKITVPNQKIKISNRNKMIFLGIKDLISMIKYRVENLIELKKQIDSLITSNSVSIANNTRTLTKLEKWEQISETQFLSKQFPHLNNSYDFTNFLRNEHIDIQNNLFYQGIFRHSKSNFLVFVMISPKYPESSPRFFIHSIDQKQTHNFIPNEELQKKMNQLIDSSSNKIIQQLIKDENENENENHDNQLDWIEYQINEVILNEIQNKTQILSLQIIHLQVCIDAMIRTEGKLTTGQSQIRTRKGRDRHPFGIHRSIAI</sequence>
<dbReference type="GO" id="GO:0003729">
    <property type="term" value="F:mRNA binding"/>
    <property type="evidence" value="ECO:0007669"/>
    <property type="project" value="TreeGrafter"/>
</dbReference>
<dbReference type="InterPro" id="IPR019163">
    <property type="entry name" value="THO_Thoc5"/>
</dbReference>
<accession>A0A9Q0LHA5</accession>
<organism evidence="5 6">
    <name type="scientific">Anaeramoeba ignava</name>
    <name type="common">Anaerobic marine amoeba</name>
    <dbReference type="NCBI Taxonomy" id="1746090"/>
    <lineage>
        <taxon>Eukaryota</taxon>
        <taxon>Metamonada</taxon>
        <taxon>Anaeramoebidae</taxon>
        <taxon>Anaeramoeba</taxon>
    </lineage>
</organism>
<dbReference type="OrthoDB" id="20582at2759"/>
<dbReference type="Pfam" id="PF09766">
    <property type="entry name" value="FmiP_Thoc5"/>
    <property type="match status" value="1"/>
</dbReference>
<feature type="coiled-coil region" evidence="4">
    <location>
        <begin position="133"/>
        <end position="190"/>
    </location>
</feature>
<protein>
    <submittedName>
        <fullName evidence="5">Fms interacting protein</fullName>
    </submittedName>
</protein>
<comment type="similarity">
    <text evidence="2">Belongs to the THOC5 family.</text>
</comment>
<evidence type="ECO:0000256" key="3">
    <source>
        <dbReference type="ARBA" id="ARBA00023242"/>
    </source>
</evidence>
<name>A0A9Q0LHA5_ANAIG</name>
<comment type="subcellular location">
    <subcellularLocation>
        <location evidence="1">Nucleus</location>
    </subcellularLocation>
</comment>
<evidence type="ECO:0000256" key="2">
    <source>
        <dbReference type="ARBA" id="ARBA00008044"/>
    </source>
</evidence>
<evidence type="ECO:0000256" key="1">
    <source>
        <dbReference type="ARBA" id="ARBA00004123"/>
    </source>
</evidence>
<dbReference type="EMBL" id="JAPDFW010000081">
    <property type="protein sequence ID" value="KAJ5072409.1"/>
    <property type="molecule type" value="Genomic_DNA"/>
</dbReference>
<evidence type="ECO:0000256" key="4">
    <source>
        <dbReference type="SAM" id="Coils"/>
    </source>
</evidence>
<dbReference type="AlphaFoldDB" id="A0A9Q0LHA5"/>
<reference evidence="5" key="1">
    <citation type="submission" date="2022-10" db="EMBL/GenBank/DDBJ databases">
        <title>Novel sulphate-reducing endosymbionts in the free-living metamonad Anaeramoeba.</title>
        <authorList>
            <person name="Jerlstrom-Hultqvist J."/>
            <person name="Cepicka I."/>
            <person name="Gallot-Lavallee L."/>
            <person name="Salas-Leiva D."/>
            <person name="Curtis B.A."/>
            <person name="Zahonova K."/>
            <person name="Pipaliya S."/>
            <person name="Dacks J."/>
            <person name="Roger A.J."/>
        </authorList>
    </citation>
    <scope>NUCLEOTIDE SEQUENCE</scope>
    <source>
        <strain evidence="5">BMAN</strain>
    </source>
</reference>
<feature type="coiled-coil region" evidence="4">
    <location>
        <begin position="9"/>
        <end position="96"/>
    </location>
</feature>
<evidence type="ECO:0000313" key="6">
    <source>
        <dbReference type="Proteomes" id="UP001149090"/>
    </source>
</evidence>
<evidence type="ECO:0000313" key="5">
    <source>
        <dbReference type="EMBL" id="KAJ5072409.1"/>
    </source>
</evidence>
<dbReference type="GO" id="GO:0000445">
    <property type="term" value="C:THO complex part of transcription export complex"/>
    <property type="evidence" value="ECO:0007669"/>
    <property type="project" value="TreeGrafter"/>
</dbReference>
<keyword evidence="4" id="KW-0175">Coiled coil</keyword>
<keyword evidence="6" id="KW-1185">Reference proteome</keyword>
<gene>
    <name evidence="5" type="ORF">M0811_01423</name>
</gene>
<comment type="caution">
    <text evidence="5">The sequence shown here is derived from an EMBL/GenBank/DDBJ whole genome shotgun (WGS) entry which is preliminary data.</text>
</comment>
<dbReference type="GO" id="GO:0006406">
    <property type="term" value="P:mRNA export from nucleus"/>
    <property type="evidence" value="ECO:0007669"/>
    <property type="project" value="TreeGrafter"/>
</dbReference>
<dbReference type="PANTHER" id="PTHR13375:SF3">
    <property type="entry name" value="THO COMPLEX SUBUNIT 5 HOMOLOG"/>
    <property type="match status" value="1"/>
</dbReference>
<dbReference type="PANTHER" id="PTHR13375">
    <property type="entry name" value="FMS INTERACTING PROTEIN"/>
    <property type="match status" value="1"/>
</dbReference>
<keyword evidence="3" id="KW-0539">Nucleus</keyword>
<dbReference type="Proteomes" id="UP001149090">
    <property type="component" value="Unassembled WGS sequence"/>
</dbReference>